<reference evidence="2" key="1">
    <citation type="submission" date="2023-01" db="EMBL/GenBank/DDBJ databases">
        <title>Genome assembly of the deep-sea coral Lophelia pertusa.</title>
        <authorList>
            <person name="Herrera S."/>
            <person name="Cordes E."/>
        </authorList>
    </citation>
    <scope>NUCLEOTIDE SEQUENCE</scope>
    <source>
        <strain evidence="2">USNM1676648</strain>
        <tissue evidence="2">Polyp</tissue>
    </source>
</reference>
<protein>
    <submittedName>
        <fullName evidence="2">Uncharacterized protein</fullName>
    </submittedName>
</protein>
<dbReference type="AlphaFoldDB" id="A0A9X0CVZ3"/>
<evidence type="ECO:0000313" key="2">
    <source>
        <dbReference type="EMBL" id="KAJ7377591.1"/>
    </source>
</evidence>
<name>A0A9X0CVZ3_9CNID</name>
<dbReference type="Proteomes" id="UP001163046">
    <property type="component" value="Unassembled WGS sequence"/>
</dbReference>
<evidence type="ECO:0000256" key="1">
    <source>
        <dbReference type="SAM" id="MobiDB-lite"/>
    </source>
</evidence>
<sequence>MSSANEVFNSTLEIMLNNTNSTDNVSSLASHPVPFEKEIQTFMIAVTNVSAQFLGIVPNRVRLYSDAVFRGFIVSNVRPFGHKDEGLGQCCDPQQRFWYLHLMGVSPYVQSIMIDLFFHMYLLLLITIAMHPFTSHDEEEDGGRKLSSRPNRSTAVNKCSATLSV</sequence>
<feature type="region of interest" description="Disordered" evidence="1">
    <location>
        <begin position="139"/>
        <end position="165"/>
    </location>
</feature>
<accession>A0A9X0CVZ3</accession>
<proteinExistence type="predicted"/>
<organism evidence="2 3">
    <name type="scientific">Desmophyllum pertusum</name>
    <dbReference type="NCBI Taxonomy" id="174260"/>
    <lineage>
        <taxon>Eukaryota</taxon>
        <taxon>Metazoa</taxon>
        <taxon>Cnidaria</taxon>
        <taxon>Anthozoa</taxon>
        <taxon>Hexacorallia</taxon>
        <taxon>Scleractinia</taxon>
        <taxon>Caryophylliina</taxon>
        <taxon>Caryophylliidae</taxon>
        <taxon>Desmophyllum</taxon>
    </lineage>
</organism>
<feature type="compositionally biased region" description="Polar residues" evidence="1">
    <location>
        <begin position="148"/>
        <end position="165"/>
    </location>
</feature>
<comment type="caution">
    <text evidence="2">The sequence shown here is derived from an EMBL/GenBank/DDBJ whole genome shotgun (WGS) entry which is preliminary data.</text>
</comment>
<dbReference type="EMBL" id="MU826376">
    <property type="protein sequence ID" value="KAJ7377591.1"/>
    <property type="molecule type" value="Genomic_DNA"/>
</dbReference>
<gene>
    <name evidence="2" type="ORF">OS493_028151</name>
</gene>
<keyword evidence="3" id="KW-1185">Reference proteome</keyword>
<evidence type="ECO:0000313" key="3">
    <source>
        <dbReference type="Proteomes" id="UP001163046"/>
    </source>
</evidence>